<dbReference type="Proteomes" id="UP001230328">
    <property type="component" value="Unassembled WGS sequence"/>
</dbReference>
<dbReference type="EMBL" id="JAUSZI010000002">
    <property type="protein sequence ID" value="MDQ1031154.1"/>
    <property type="molecule type" value="Genomic_DNA"/>
</dbReference>
<gene>
    <name evidence="2" type="ORF">QF035_008736</name>
</gene>
<evidence type="ECO:0000313" key="3">
    <source>
        <dbReference type="Proteomes" id="UP001230328"/>
    </source>
</evidence>
<keyword evidence="1" id="KW-0472">Membrane</keyword>
<evidence type="ECO:0000256" key="1">
    <source>
        <dbReference type="SAM" id="Phobius"/>
    </source>
</evidence>
<accession>A0ABU0T5T2</accession>
<name>A0ABU0T5T2_9ACTN</name>
<feature type="transmembrane region" description="Helical" evidence="1">
    <location>
        <begin position="52"/>
        <end position="68"/>
    </location>
</feature>
<protein>
    <submittedName>
        <fullName evidence="2">Cbb3-type cytochrome oxidase subunit 3</fullName>
    </submittedName>
</protein>
<keyword evidence="1" id="KW-0812">Transmembrane</keyword>
<feature type="transmembrane region" description="Helical" evidence="1">
    <location>
        <begin position="74"/>
        <end position="94"/>
    </location>
</feature>
<feature type="transmembrane region" description="Helical" evidence="1">
    <location>
        <begin position="154"/>
        <end position="174"/>
    </location>
</feature>
<keyword evidence="3" id="KW-1185">Reference proteome</keyword>
<sequence length="220" mass="23030">MDQEAHPVSDKTPALHIVHCMLTLLFVLVALHVLRRGVRAPGADRRDRVDNLLHFAMAAAMATMPWSLGRSLTGLTTVVLCAAATLWFPLTALYRRTRGTAAAIAGRLPPAAGMAAMAWMSRTPHGGAAPAHETLARGVPVAHHTAAHGPAASVSMTAALVTAALTLCLLGFAVRSLMRPMPALRTATGTAHRAAAADPYGHVRDGAMAWGTAVMLVLPH</sequence>
<comment type="caution">
    <text evidence="2">The sequence shown here is derived from an EMBL/GenBank/DDBJ whole genome shotgun (WGS) entry which is preliminary data.</text>
</comment>
<keyword evidence="1" id="KW-1133">Transmembrane helix</keyword>
<organism evidence="2 3">
    <name type="scientific">Streptomyces umbrinus</name>
    <dbReference type="NCBI Taxonomy" id="67370"/>
    <lineage>
        <taxon>Bacteria</taxon>
        <taxon>Bacillati</taxon>
        <taxon>Actinomycetota</taxon>
        <taxon>Actinomycetes</taxon>
        <taxon>Kitasatosporales</taxon>
        <taxon>Streptomycetaceae</taxon>
        <taxon>Streptomyces</taxon>
        <taxon>Streptomyces phaeochromogenes group</taxon>
    </lineage>
</organism>
<feature type="transmembrane region" description="Helical" evidence="1">
    <location>
        <begin position="12"/>
        <end position="31"/>
    </location>
</feature>
<reference evidence="2 3" key="1">
    <citation type="submission" date="2023-07" db="EMBL/GenBank/DDBJ databases">
        <title>Comparative genomics of wheat-associated soil bacteria to identify genetic determinants of phenazine resistance.</title>
        <authorList>
            <person name="Mouncey N."/>
        </authorList>
    </citation>
    <scope>NUCLEOTIDE SEQUENCE [LARGE SCALE GENOMIC DNA]</scope>
    <source>
        <strain evidence="2 3">V2I4</strain>
    </source>
</reference>
<dbReference type="InterPro" id="IPR033458">
    <property type="entry name" value="DUF5134"/>
</dbReference>
<evidence type="ECO:0000313" key="2">
    <source>
        <dbReference type="EMBL" id="MDQ1031154.1"/>
    </source>
</evidence>
<feature type="transmembrane region" description="Helical" evidence="1">
    <location>
        <begin position="101"/>
        <end position="120"/>
    </location>
</feature>
<dbReference type="Pfam" id="PF17197">
    <property type="entry name" value="DUF5134"/>
    <property type="match status" value="1"/>
</dbReference>
<proteinExistence type="predicted"/>